<evidence type="ECO:0000313" key="2">
    <source>
        <dbReference type="Proteomes" id="UP000301737"/>
    </source>
</evidence>
<dbReference type="OrthoDB" id="4060030at2759"/>
<comment type="caution">
    <text evidence="1">The sequence shown here is derived from an EMBL/GenBank/DDBJ whole genome shotgun (WGS) entry which is preliminary data.</text>
</comment>
<evidence type="ECO:0000313" key="1">
    <source>
        <dbReference type="EMBL" id="GCE98598.1"/>
    </source>
</evidence>
<proteinExistence type="predicted"/>
<reference evidence="1 2" key="1">
    <citation type="submission" date="2019-01" db="EMBL/GenBank/DDBJ databases">
        <title>Draft Genome Sequencing of Zygosaccharomyces mellis Ca-7.</title>
        <authorList>
            <person name="Shiwa Y."/>
            <person name="Kanesaki Y."/>
            <person name="Ishige T."/>
            <person name="Mura K."/>
            <person name="Hori T."/>
            <person name="Tamura T."/>
        </authorList>
    </citation>
    <scope>NUCLEOTIDE SEQUENCE [LARGE SCALE GENOMIC DNA]</scope>
    <source>
        <strain evidence="1 2">Ca-7</strain>
    </source>
</reference>
<dbReference type="AlphaFoldDB" id="A0A4C2E987"/>
<dbReference type="Proteomes" id="UP000301737">
    <property type="component" value="Unassembled WGS sequence"/>
</dbReference>
<sequence length="284" mass="32872">MAVVPTANAKDNSFFTNVDVRDSVSRFTYSQDPNNWLLVEVRMFLSEGQDSDMFLSIPKEFTELPAETFELMHRSQAVGKVMISDEHLIQVSFTNPPKDNITTHFQFLTKLNSDAVESIDTPKIIEYKFYSSQGEHFERPIRYEPKPLGNVFVDSGMFWHNETAWFVVDVPMKQLFEPVYVFSDPGAGSHINQHRIIRDMTRCELVTSVDSFHRPKISEPIEPLEDYTSDSSILMKFDHNLEGYYVRISYYTKPRIVKSTNPIRVQTSFYKNAVKGLSKYAIYS</sequence>
<gene>
    <name evidence="1" type="ORF">ZYGM_004563</name>
</gene>
<name>A0A4C2E987_9SACH</name>
<keyword evidence="2" id="KW-1185">Reference proteome</keyword>
<accession>A0A4C2E987</accession>
<protein>
    <submittedName>
        <fullName evidence="1">Uncharacterized protein</fullName>
    </submittedName>
</protein>
<dbReference type="EMBL" id="BIMX01000005">
    <property type="protein sequence ID" value="GCE98598.1"/>
    <property type="molecule type" value="Genomic_DNA"/>
</dbReference>
<organism evidence="1 2">
    <name type="scientific">Zygosaccharomyces mellis</name>
    <dbReference type="NCBI Taxonomy" id="42258"/>
    <lineage>
        <taxon>Eukaryota</taxon>
        <taxon>Fungi</taxon>
        <taxon>Dikarya</taxon>
        <taxon>Ascomycota</taxon>
        <taxon>Saccharomycotina</taxon>
        <taxon>Saccharomycetes</taxon>
        <taxon>Saccharomycetales</taxon>
        <taxon>Saccharomycetaceae</taxon>
        <taxon>Zygosaccharomyces</taxon>
    </lineage>
</organism>